<proteinExistence type="predicted"/>
<dbReference type="InterPro" id="IPR024822">
    <property type="entry name" value="Coilin"/>
</dbReference>
<feature type="compositionally biased region" description="Acidic residues" evidence="1">
    <location>
        <begin position="177"/>
        <end position="186"/>
    </location>
</feature>
<dbReference type="PANTHER" id="PTHR15197:SF0">
    <property type="entry name" value="COILIN"/>
    <property type="match status" value="1"/>
</dbReference>
<dbReference type="EMBL" id="VXIV02000186">
    <property type="protein sequence ID" value="KAF6040045.1"/>
    <property type="molecule type" value="Genomic_DNA"/>
</dbReference>
<dbReference type="Pfam" id="PF23086">
    <property type="entry name" value="Tudor_Coilin"/>
    <property type="match status" value="1"/>
</dbReference>
<dbReference type="GO" id="GO:0000387">
    <property type="term" value="P:spliceosomal snRNP assembly"/>
    <property type="evidence" value="ECO:0007669"/>
    <property type="project" value="TreeGrafter"/>
</dbReference>
<feature type="domain" description="Coilin tudor" evidence="2">
    <location>
        <begin position="485"/>
        <end position="546"/>
    </location>
</feature>
<dbReference type="PANTHER" id="PTHR15197">
    <property type="entry name" value="COILIN P80"/>
    <property type="match status" value="1"/>
</dbReference>
<dbReference type="GO" id="GO:0030620">
    <property type="term" value="F:U2 snRNA binding"/>
    <property type="evidence" value="ECO:0007669"/>
    <property type="project" value="TreeGrafter"/>
</dbReference>
<dbReference type="OrthoDB" id="74813at2759"/>
<dbReference type="GO" id="GO:0030619">
    <property type="term" value="F:U1 snRNA binding"/>
    <property type="evidence" value="ECO:0007669"/>
    <property type="project" value="TreeGrafter"/>
</dbReference>
<evidence type="ECO:0000313" key="4">
    <source>
        <dbReference type="Proteomes" id="UP000593567"/>
    </source>
</evidence>
<feature type="region of interest" description="Disordered" evidence="1">
    <location>
        <begin position="131"/>
        <end position="195"/>
    </location>
</feature>
<feature type="compositionally biased region" description="Basic residues" evidence="1">
    <location>
        <begin position="218"/>
        <end position="234"/>
    </location>
</feature>
<feature type="compositionally biased region" description="Polar residues" evidence="1">
    <location>
        <begin position="448"/>
        <end position="463"/>
    </location>
</feature>
<gene>
    <name evidence="3" type="ORF">EB796_001652</name>
</gene>
<evidence type="ECO:0000259" key="2">
    <source>
        <dbReference type="Pfam" id="PF23086"/>
    </source>
</evidence>
<keyword evidence="4" id="KW-1185">Reference proteome</keyword>
<evidence type="ECO:0000256" key="1">
    <source>
        <dbReference type="SAM" id="MobiDB-lite"/>
    </source>
</evidence>
<sequence length="589" mass="65828">MAPPMSSCCRVKLTLKLSNSSSEQKCWYSIDHEKHETIRSLLKEICKKFQLISLNVALYIDDTIIPTWESCSKIFRDNEIVELREVDVEDDIIGFLNLTQQSRKRKQNGDIAITDTCDTLEVKKIKKDRRKKTEGTVTKIKDKRAEGGAHENHTLPGTQLQIDTNSPDKLSSVSSIEGEERDSESDEERRASKIKKSRSIELTPIEKQLVAELESLPKPKKRRKHRKKKSKKASPAKIEQNAVTPDDSIAKKSFQLNCSYQGHKKVFESDGEDCLEVAMETSGHDKTELTNSAVSNAASEMDKSVNCKAKEDCFSVIQVTQLPTASFSSSLTAIPSRNPPTISNAVKPVKMPQTFPQEHRPPTKPTVTRLNTSAKGPVVYKREKLKLRATLSPAILQHLEDSTVKESVDSGGSVCPSNVTNPFTPDRGTAKKNIKWHTKETKTESKSQDLMTKENQQTGVSEESQLDSHEASDVSGSCQVSAEPRDYSLYPNLDGPPRVGDKLAFKRLEVSADYTPVVSEYKEGVVLSYEPKSKMVHIRLDSLPPETKRKGLFEVCIEKEGETLTNVDSQQQEIVDILSNLIEPKLITC</sequence>
<organism evidence="3 4">
    <name type="scientific">Bugula neritina</name>
    <name type="common">Brown bryozoan</name>
    <name type="synonym">Sertularia neritina</name>
    <dbReference type="NCBI Taxonomy" id="10212"/>
    <lineage>
        <taxon>Eukaryota</taxon>
        <taxon>Metazoa</taxon>
        <taxon>Spiralia</taxon>
        <taxon>Lophotrochozoa</taxon>
        <taxon>Bryozoa</taxon>
        <taxon>Gymnolaemata</taxon>
        <taxon>Cheilostomatida</taxon>
        <taxon>Flustrina</taxon>
        <taxon>Buguloidea</taxon>
        <taxon>Bugulidae</taxon>
        <taxon>Bugula</taxon>
    </lineage>
</organism>
<evidence type="ECO:0000313" key="3">
    <source>
        <dbReference type="EMBL" id="KAF6040045.1"/>
    </source>
</evidence>
<dbReference type="Proteomes" id="UP000593567">
    <property type="component" value="Unassembled WGS sequence"/>
</dbReference>
<reference evidence="3" key="1">
    <citation type="submission" date="2020-06" db="EMBL/GenBank/DDBJ databases">
        <title>Draft genome of Bugula neritina, a colonial animal packing powerful symbionts and potential medicines.</title>
        <authorList>
            <person name="Rayko M."/>
        </authorList>
    </citation>
    <scope>NUCLEOTIDE SEQUENCE [LARGE SCALE GENOMIC DNA]</scope>
    <source>
        <strain evidence="3">Kwan_BN1</strain>
    </source>
</reference>
<feature type="compositionally biased region" description="Basic and acidic residues" evidence="1">
    <location>
        <begin position="437"/>
        <end position="447"/>
    </location>
</feature>
<dbReference type="AlphaFoldDB" id="A0A7J7KPK9"/>
<feature type="region of interest" description="Disordered" evidence="1">
    <location>
        <begin position="407"/>
        <end position="478"/>
    </location>
</feature>
<feature type="region of interest" description="Disordered" evidence="1">
    <location>
        <begin position="211"/>
        <end position="244"/>
    </location>
</feature>
<comment type="caution">
    <text evidence="3">The sequence shown here is derived from an EMBL/GenBank/DDBJ whole genome shotgun (WGS) entry which is preliminary data.</text>
</comment>
<protein>
    <submittedName>
        <fullName evidence="3">COIL</fullName>
    </submittedName>
</protein>
<name>A0A7J7KPK9_BUGNE</name>
<dbReference type="InterPro" id="IPR056398">
    <property type="entry name" value="Tudor_Coilin"/>
</dbReference>
<feature type="compositionally biased region" description="Basic and acidic residues" evidence="1">
    <location>
        <begin position="131"/>
        <end position="153"/>
    </location>
</feature>
<accession>A0A7J7KPK9</accession>
<dbReference type="GO" id="GO:0015030">
    <property type="term" value="C:Cajal body"/>
    <property type="evidence" value="ECO:0007669"/>
    <property type="project" value="TreeGrafter"/>
</dbReference>
<feature type="compositionally biased region" description="Polar residues" evidence="1">
    <location>
        <begin position="155"/>
        <end position="173"/>
    </location>
</feature>